<name>A0A840I8Z3_9ACTN</name>
<dbReference type="PROSITE" id="PS50893">
    <property type="entry name" value="ABC_TRANSPORTER_2"/>
    <property type="match status" value="1"/>
</dbReference>
<dbReference type="Pfam" id="PF08352">
    <property type="entry name" value="oligo_HPY"/>
    <property type="match status" value="1"/>
</dbReference>
<dbReference type="Gene3D" id="3.40.50.300">
    <property type="entry name" value="P-loop containing nucleotide triphosphate hydrolases"/>
    <property type="match status" value="1"/>
</dbReference>
<evidence type="ECO:0000256" key="1">
    <source>
        <dbReference type="ARBA" id="ARBA00022448"/>
    </source>
</evidence>
<proteinExistence type="predicted"/>
<dbReference type="Pfam" id="PF00005">
    <property type="entry name" value="ABC_tran"/>
    <property type="match status" value="1"/>
</dbReference>
<dbReference type="InterPro" id="IPR050319">
    <property type="entry name" value="ABC_transp_ATP-bind"/>
</dbReference>
<feature type="region of interest" description="Disordered" evidence="4">
    <location>
        <begin position="311"/>
        <end position="338"/>
    </location>
</feature>
<dbReference type="InterPro" id="IPR003439">
    <property type="entry name" value="ABC_transporter-like_ATP-bd"/>
</dbReference>
<organism evidence="6 7">
    <name type="scientific">Conexibacter arvalis</name>
    <dbReference type="NCBI Taxonomy" id="912552"/>
    <lineage>
        <taxon>Bacteria</taxon>
        <taxon>Bacillati</taxon>
        <taxon>Actinomycetota</taxon>
        <taxon>Thermoleophilia</taxon>
        <taxon>Solirubrobacterales</taxon>
        <taxon>Conexibacteraceae</taxon>
        <taxon>Conexibacter</taxon>
    </lineage>
</organism>
<dbReference type="NCBIfam" id="TIGR01727">
    <property type="entry name" value="oligo_HPY"/>
    <property type="match status" value="1"/>
</dbReference>
<keyword evidence="3 6" id="KW-0067">ATP-binding</keyword>
<comment type="caution">
    <text evidence="6">The sequence shown here is derived from an EMBL/GenBank/DDBJ whole genome shotgun (WGS) entry which is preliminary data.</text>
</comment>
<sequence length="338" mass="37303">MPPSVTSETTAAPVLELRELRKTFAPRGLLARRRGVAVPAVDGIDLRLEQGSTTALVGESGSGKSTLARLILHLHKADSGEILFGGEQVQGLSERDFRRFRADVQMVFQNPLTSFDPMHTIGSSIKETMRLRPPAGDPDARVRELLEEAGLSARFADLRPRDVSGGELQRAGIARALSVTPKLVVMDEPTSALDMSIQGQVLELLARLQRDHDLTYLIVTHDLRTVRMVAERVVVMYLGQVVEEGPTHEVFDDPRHPYTRGLLYAHDLADRDAERDANVRIRGSLRYPTADERGCRLVGRCPLAVDRCREPQPLAETGPDRRARCWRGAQGPLDTAGA</sequence>
<feature type="domain" description="ABC transporter" evidence="5">
    <location>
        <begin position="15"/>
        <end position="263"/>
    </location>
</feature>
<dbReference type="GO" id="GO:0005524">
    <property type="term" value="F:ATP binding"/>
    <property type="evidence" value="ECO:0007669"/>
    <property type="project" value="UniProtKB-KW"/>
</dbReference>
<dbReference type="CDD" id="cd03257">
    <property type="entry name" value="ABC_NikE_OppD_transporters"/>
    <property type="match status" value="1"/>
</dbReference>
<dbReference type="EMBL" id="JACHNU010000001">
    <property type="protein sequence ID" value="MBB4661336.1"/>
    <property type="molecule type" value="Genomic_DNA"/>
</dbReference>
<dbReference type="GO" id="GO:0015833">
    <property type="term" value="P:peptide transport"/>
    <property type="evidence" value="ECO:0007669"/>
    <property type="project" value="InterPro"/>
</dbReference>
<dbReference type="GO" id="GO:0016887">
    <property type="term" value="F:ATP hydrolysis activity"/>
    <property type="evidence" value="ECO:0007669"/>
    <property type="project" value="InterPro"/>
</dbReference>
<evidence type="ECO:0000256" key="4">
    <source>
        <dbReference type="SAM" id="MobiDB-lite"/>
    </source>
</evidence>
<protein>
    <submittedName>
        <fullName evidence="6">Oligopeptide/dipeptide ABC transporter ATP-binding protein</fullName>
    </submittedName>
</protein>
<reference evidence="6 7" key="1">
    <citation type="submission" date="2020-08" db="EMBL/GenBank/DDBJ databases">
        <title>Genomic Encyclopedia of Archaeal and Bacterial Type Strains, Phase II (KMG-II): from individual species to whole genera.</title>
        <authorList>
            <person name="Goeker M."/>
        </authorList>
    </citation>
    <scope>NUCLEOTIDE SEQUENCE [LARGE SCALE GENOMIC DNA]</scope>
    <source>
        <strain evidence="6 7">DSM 23288</strain>
    </source>
</reference>
<dbReference type="GO" id="GO:0055085">
    <property type="term" value="P:transmembrane transport"/>
    <property type="evidence" value="ECO:0007669"/>
    <property type="project" value="UniProtKB-ARBA"/>
</dbReference>
<gene>
    <name evidence="6" type="ORF">BDZ31_000909</name>
</gene>
<dbReference type="PANTHER" id="PTHR43776">
    <property type="entry name" value="TRANSPORT ATP-BINDING PROTEIN"/>
    <property type="match status" value="1"/>
</dbReference>
<dbReference type="SMART" id="SM00382">
    <property type="entry name" value="AAA"/>
    <property type="match status" value="1"/>
</dbReference>
<dbReference type="Proteomes" id="UP000585272">
    <property type="component" value="Unassembled WGS sequence"/>
</dbReference>
<keyword evidence="7" id="KW-1185">Reference proteome</keyword>
<dbReference type="InterPro" id="IPR003593">
    <property type="entry name" value="AAA+_ATPase"/>
</dbReference>
<evidence type="ECO:0000259" key="5">
    <source>
        <dbReference type="PROSITE" id="PS50893"/>
    </source>
</evidence>
<dbReference type="InterPro" id="IPR027417">
    <property type="entry name" value="P-loop_NTPase"/>
</dbReference>
<dbReference type="InterPro" id="IPR017871">
    <property type="entry name" value="ABC_transporter-like_CS"/>
</dbReference>
<dbReference type="AlphaFoldDB" id="A0A840I8Z3"/>
<keyword evidence="1" id="KW-0813">Transport</keyword>
<evidence type="ECO:0000313" key="7">
    <source>
        <dbReference type="Proteomes" id="UP000585272"/>
    </source>
</evidence>
<dbReference type="PROSITE" id="PS00211">
    <property type="entry name" value="ABC_TRANSPORTER_1"/>
    <property type="match status" value="1"/>
</dbReference>
<dbReference type="RefSeq" id="WP_183339417.1">
    <property type="nucleotide sequence ID" value="NZ_JACHNU010000001.1"/>
</dbReference>
<evidence type="ECO:0000256" key="3">
    <source>
        <dbReference type="ARBA" id="ARBA00022840"/>
    </source>
</evidence>
<accession>A0A840I8Z3</accession>
<dbReference type="SUPFAM" id="SSF52540">
    <property type="entry name" value="P-loop containing nucleoside triphosphate hydrolases"/>
    <property type="match status" value="1"/>
</dbReference>
<evidence type="ECO:0000256" key="2">
    <source>
        <dbReference type="ARBA" id="ARBA00022741"/>
    </source>
</evidence>
<dbReference type="InterPro" id="IPR013563">
    <property type="entry name" value="Oligopep_ABC_C"/>
</dbReference>
<keyword evidence="2" id="KW-0547">Nucleotide-binding</keyword>
<evidence type="ECO:0000313" key="6">
    <source>
        <dbReference type="EMBL" id="MBB4661336.1"/>
    </source>
</evidence>